<keyword evidence="8" id="KW-0169">Cobalamin biosynthesis</keyword>
<organism evidence="21 22">
    <name type="scientific">Allomyces macrogynus (strain ATCC 38327)</name>
    <name type="common">Allomyces javanicus var. macrogynus</name>
    <dbReference type="NCBI Taxonomy" id="578462"/>
    <lineage>
        <taxon>Eukaryota</taxon>
        <taxon>Fungi</taxon>
        <taxon>Fungi incertae sedis</taxon>
        <taxon>Blastocladiomycota</taxon>
        <taxon>Blastocladiomycetes</taxon>
        <taxon>Blastocladiales</taxon>
        <taxon>Blastocladiaceae</taxon>
        <taxon>Allomyces</taxon>
    </lineage>
</organism>
<evidence type="ECO:0000256" key="6">
    <source>
        <dbReference type="ARBA" id="ARBA00015850"/>
    </source>
</evidence>
<comment type="function">
    <text evidence="14">Joins adenosylcobinamide-GDP and alpha-ribazole to generate adenosylcobalamin (Ado-cobalamin). Also synthesizes adenosylcobalamin 5'-phosphate from adenosylcobinamide-GDP and alpha-ribazole 5'-phosphate.</text>
</comment>
<feature type="region of interest" description="Disordered" evidence="19">
    <location>
        <begin position="1"/>
        <end position="31"/>
    </location>
</feature>
<gene>
    <name evidence="21" type="ORF">AMAG_06081</name>
</gene>
<keyword evidence="10 20" id="KW-0812">Transmembrane</keyword>
<dbReference type="VEuPathDB" id="FungiDB:AMAG_06081"/>
<evidence type="ECO:0000256" key="15">
    <source>
        <dbReference type="ARBA" id="ARBA00032605"/>
    </source>
</evidence>
<comment type="pathway">
    <text evidence="3">Cofactor biosynthesis; adenosylcobalamin biosynthesis; adenosylcobalamin from cob(II)yrinate a,c-diamide: step 7/7.</text>
</comment>
<evidence type="ECO:0000256" key="14">
    <source>
        <dbReference type="ARBA" id="ARBA00025228"/>
    </source>
</evidence>
<evidence type="ECO:0000256" key="2">
    <source>
        <dbReference type="ARBA" id="ARBA00004651"/>
    </source>
</evidence>
<protein>
    <recommendedName>
        <fullName evidence="6">Adenosylcobinamide-GDP ribazoletransferase</fullName>
        <ecNumber evidence="5">2.7.8.26</ecNumber>
    </recommendedName>
    <alternativeName>
        <fullName evidence="16">Cobalamin synthase</fullName>
    </alternativeName>
    <alternativeName>
        <fullName evidence="15">Cobalamin-5'-phosphate synthase</fullName>
    </alternativeName>
</protein>
<evidence type="ECO:0000256" key="8">
    <source>
        <dbReference type="ARBA" id="ARBA00022573"/>
    </source>
</evidence>
<comment type="catalytic activity">
    <reaction evidence="17">
        <text>alpha-ribazole + adenosylcob(III)inamide-GDP = adenosylcob(III)alamin + GMP + H(+)</text>
        <dbReference type="Rhea" id="RHEA:16049"/>
        <dbReference type="ChEBI" id="CHEBI:10329"/>
        <dbReference type="ChEBI" id="CHEBI:15378"/>
        <dbReference type="ChEBI" id="CHEBI:18408"/>
        <dbReference type="ChEBI" id="CHEBI:58115"/>
        <dbReference type="ChEBI" id="CHEBI:60487"/>
        <dbReference type="EC" id="2.7.8.26"/>
    </reaction>
</comment>
<dbReference type="Proteomes" id="UP000054350">
    <property type="component" value="Unassembled WGS sequence"/>
</dbReference>
<evidence type="ECO:0000256" key="20">
    <source>
        <dbReference type="SAM" id="Phobius"/>
    </source>
</evidence>
<keyword evidence="9" id="KW-0808">Transferase</keyword>
<dbReference type="AlphaFoldDB" id="A0A0L0SDU1"/>
<dbReference type="GO" id="GO:0051073">
    <property type="term" value="F:adenosylcobinamide-GDP ribazoletransferase activity"/>
    <property type="evidence" value="ECO:0007669"/>
    <property type="project" value="UniProtKB-EC"/>
</dbReference>
<comment type="cofactor">
    <cofactor evidence="1">
        <name>Mg(2+)</name>
        <dbReference type="ChEBI" id="CHEBI:18420"/>
    </cofactor>
</comment>
<feature type="transmembrane region" description="Helical" evidence="20">
    <location>
        <begin position="213"/>
        <end position="236"/>
    </location>
</feature>
<reference evidence="22" key="2">
    <citation type="submission" date="2009-11" db="EMBL/GenBank/DDBJ databases">
        <title>The Genome Sequence of Allomyces macrogynus strain ATCC 38327.</title>
        <authorList>
            <consortium name="The Broad Institute Genome Sequencing Platform"/>
            <person name="Russ C."/>
            <person name="Cuomo C."/>
            <person name="Shea T."/>
            <person name="Young S.K."/>
            <person name="Zeng Q."/>
            <person name="Koehrsen M."/>
            <person name="Haas B."/>
            <person name="Borodovsky M."/>
            <person name="Guigo R."/>
            <person name="Alvarado L."/>
            <person name="Berlin A."/>
            <person name="Borenstein D."/>
            <person name="Chen Z."/>
            <person name="Engels R."/>
            <person name="Freedman E."/>
            <person name="Gellesch M."/>
            <person name="Goldberg J."/>
            <person name="Griggs A."/>
            <person name="Gujja S."/>
            <person name="Heiman D."/>
            <person name="Hepburn T."/>
            <person name="Howarth C."/>
            <person name="Jen D."/>
            <person name="Larson L."/>
            <person name="Lewis B."/>
            <person name="Mehta T."/>
            <person name="Park D."/>
            <person name="Pearson M."/>
            <person name="Roberts A."/>
            <person name="Saif S."/>
            <person name="Shenoy N."/>
            <person name="Sisk P."/>
            <person name="Stolte C."/>
            <person name="Sykes S."/>
            <person name="Walk T."/>
            <person name="White J."/>
            <person name="Yandava C."/>
            <person name="Burger G."/>
            <person name="Gray M.W."/>
            <person name="Holland P.W.H."/>
            <person name="King N."/>
            <person name="Lang F.B.F."/>
            <person name="Roger A.J."/>
            <person name="Ruiz-Trillo I."/>
            <person name="Lander E."/>
            <person name="Nusbaum C."/>
        </authorList>
    </citation>
    <scope>NUCLEOTIDE SEQUENCE [LARGE SCALE GENOMIC DNA]</scope>
    <source>
        <strain evidence="22">ATCC 38327</strain>
    </source>
</reference>
<keyword evidence="13 20" id="KW-0472">Membrane</keyword>
<evidence type="ECO:0000256" key="5">
    <source>
        <dbReference type="ARBA" id="ARBA00013200"/>
    </source>
</evidence>
<evidence type="ECO:0000313" key="21">
    <source>
        <dbReference type="EMBL" id="KNE60718.1"/>
    </source>
</evidence>
<accession>A0A0L0SDU1</accession>
<evidence type="ECO:0000256" key="1">
    <source>
        <dbReference type="ARBA" id="ARBA00001946"/>
    </source>
</evidence>
<feature type="transmembrane region" description="Helical" evidence="20">
    <location>
        <begin position="178"/>
        <end position="201"/>
    </location>
</feature>
<evidence type="ECO:0000256" key="13">
    <source>
        <dbReference type="ARBA" id="ARBA00023136"/>
    </source>
</evidence>
<keyword evidence="7" id="KW-1003">Cell membrane</keyword>
<dbReference type="UniPathway" id="UPA00148">
    <property type="reaction ID" value="UER00238"/>
</dbReference>
<keyword evidence="22" id="KW-1185">Reference proteome</keyword>
<dbReference type="GO" id="GO:0008818">
    <property type="term" value="F:cobalamin 5'-phosphate synthase activity"/>
    <property type="evidence" value="ECO:0007669"/>
    <property type="project" value="InterPro"/>
</dbReference>
<feature type="transmembrane region" description="Helical" evidence="20">
    <location>
        <begin position="104"/>
        <end position="128"/>
    </location>
</feature>
<evidence type="ECO:0000256" key="4">
    <source>
        <dbReference type="ARBA" id="ARBA00010561"/>
    </source>
</evidence>
<evidence type="ECO:0000256" key="12">
    <source>
        <dbReference type="ARBA" id="ARBA00022989"/>
    </source>
</evidence>
<comment type="catalytic activity">
    <reaction evidence="18">
        <text>alpha-ribazole 5'-phosphate + adenosylcob(III)inamide-GDP = adenosylcob(III)alamin 5'-phosphate + GMP + H(+)</text>
        <dbReference type="Rhea" id="RHEA:23560"/>
        <dbReference type="ChEBI" id="CHEBI:15378"/>
        <dbReference type="ChEBI" id="CHEBI:57918"/>
        <dbReference type="ChEBI" id="CHEBI:58115"/>
        <dbReference type="ChEBI" id="CHEBI:60487"/>
        <dbReference type="ChEBI" id="CHEBI:60493"/>
        <dbReference type="EC" id="2.7.8.26"/>
    </reaction>
</comment>
<evidence type="ECO:0000256" key="3">
    <source>
        <dbReference type="ARBA" id="ARBA00004663"/>
    </source>
</evidence>
<feature type="transmembrane region" description="Helical" evidence="20">
    <location>
        <begin position="280"/>
        <end position="302"/>
    </location>
</feature>
<dbReference type="HAMAP" id="MF_00719">
    <property type="entry name" value="CobS"/>
    <property type="match status" value="1"/>
</dbReference>
<dbReference type="EC" id="2.7.8.26" evidence="5"/>
<comment type="subcellular location">
    <subcellularLocation>
        <location evidence="2">Cell membrane</location>
        <topology evidence="2">Multi-pass membrane protein</topology>
    </subcellularLocation>
</comment>
<dbReference type="STRING" id="578462.A0A0L0SDU1"/>
<dbReference type="OrthoDB" id="2123309at2759"/>
<proteinExistence type="inferred from homology"/>
<keyword evidence="12 20" id="KW-1133">Transmembrane helix</keyword>
<evidence type="ECO:0000256" key="17">
    <source>
        <dbReference type="ARBA" id="ARBA00048623"/>
    </source>
</evidence>
<dbReference type="InterPro" id="IPR003805">
    <property type="entry name" value="CobS"/>
</dbReference>
<evidence type="ECO:0000256" key="10">
    <source>
        <dbReference type="ARBA" id="ARBA00022692"/>
    </source>
</evidence>
<name>A0A0L0SDU1_ALLM3</name>
<dbReference type="eggNOG" id="ENOG502S20I">
    <property type="taxonomic scope" value="Eukaryota"/>
</dbReference>
<evidence type="ECO:0000313" key="22">
    <source>
        <dbReference type="Proteomes" id="UP000054350"/>
    </source>
</evidence>
<dbReference type="EMBL" id="GG745336">
    <property type="protein sequence ID" value="KNE60718.1"/>
    <property type="molecule type" value="Genomic_DNA"/>
</dbReference>
<evidence type="ECO:0000256" key="9">
    <source>
        <dbReference type="ARBA" id="ARBA00022679"/>
    </source>
</evidence>
<feature type="transmembrane region" description="Helical" evidence="20">
    <location>
        <begin position="252"/>
        <end position="274"/>
    </location>
</feature>
<keyword evidence="11" id="KW-0460">Magnesium</keyword>
<dbReference type="Pfam" id="PF02654">
    <property type="entry name" value="CobS"/>
    <property type="match status" value="1"/>
</dbReference>
<comment type="similarity">
    <text evidence="4">Belongs to the CobS family.</text>
</comment>
<evidence type="ECO:0000256" key="19">
    <source>
        <dbReference type="SAM" id="MobiDB-lite"/>
    </source>
</evidence>
<dbReference type="GO" id="GO:0005886">
    <property type="term" value="C:plasma membrane"/>
    <property type="evidence" value="ECO:0007669"/>
    <property type="project" value="UniProtKB-SubCell"/>
</dbReference>
<reference evidence="21 22" key="1">
    <citation type="submission" date="2009-11" db="EMBL/GenBank/DDBJ databases">
        <title>Annotation of Allomyces macrogynus ATCC 38327.</title>
        <authorList>
            <consortium name="The Broad Institute Genome Sequencing Platform"/>
            <person name="Russ C."/>
            <person name="Cuomo C."/>
            <person name="Burger G."/>
            <person name="Gray M.W."/>
            <person name="Holland P.W.H."/>
            <person name="King N."/>
            <person name="Lang F.B.F."/>
            <person name="Roger A.J."/>
            <person name="Ruiz-Trillo I."/>
            <person name="Young S.K."/>
            <person name="Zeng Q."/>
            <person name="Gargeya S."/>
            <person name="Fitzgerald M."/>
            <person name="Haas B."/>
            <person name="Abouelleil A."/>
            <person name="Alvarado L."/>
            <person name="Arachchi H.M."/>
            <person name="Berlin A."/>
            <person name="Chapman S.B."/>
            <person name="Gearin G."/>
            <person name="Goldberg J."/>
            <person name="Griggs A."/>
            <person name="Gujja S."/>
            <person name="Hansen M."/>
            <person name="Heiman D."/>
            <person name="Howarth C."/>
            <person name="Larimer J."/>
            <person name="Lui A."/>
            <person name="MacDonald P.J.P."/>
            <person name="McCowen C."/>
            <person name="Montmayeur A."/>
            <person name="Murphy C."/>
            <person name="Neiman D."/>
            <person name="Pearson M."/>
            <person name="Priest M."/>
            <person name="Roberts A."/>
            <person name="Saif S."/>
            <person name="Shea T."/>
            <person name="Sisk P."/>
            <person name="Stolte C."/>
            <person name="Sykes S."/>
            <person name="Wortman J."/>
            <person name="Nusbaum C."/>
            <person name="Birren B."/>
        </authorList>
    </citation>
    <scope>NUCLEOTIDE SEQUENCE [LARGE SCALE GENOMIC DNA]</scope>
    <source>
        <strain evidence="21 22">ATCC 38327</strain>
    </source>
</reference>
<dbReference type="PANTHER" id="PTHR34148:SF1">
    <property type="entry name" value="ADENOSYLCOBINAMIDE-GDP RIBAZOLETRANSFERASE"/>
    <property type="match status" value="1"/>
</dbReference>
<evidence type="ECO:0000256" key="11">
    <source>
        <dbReference type="ARBA" id="ARBA00022842"/>
    </source>
</evidence>
<evidence type="ECO:0000256" key="16">
    <source>
        <dbReference type="ARBA" id="ARBA00032853"/>
    </source>
</evidence>
<evidence type="ECO:0000256" key="7">
    <source>
        <dbReference type="ARBA" id="ARBA00022475"/>
    </source>
</evidence>
<sequence>MGRKKAGSKAKSASPAMVQDVTERPDSAVSAPVVEEDPFAPPVKTDRGDLNRYLNEQIPDSVLNGMSFWMHEYQAFLTGIMFFTRLPCPTWVDHNLYWISQSTVYFPLIGVIVGLFGTIAYKFAAFLWHPTIGVLFSTLATVWLTGAFHEDGVADCFDAFGGGWGKAEILRIMRDSRLGTYGCIGLVLVLGAKLSGLNLLLGGLTPVTTPVMVLSPMVLVAGHVMGRWACVYLLYAHPYMDDAAQSAPGKHFVLYVTPIRLVVGTVTAFAFTAWALQGSLYHLALVWVLGMATTIAAGRYIVSILDGVIGDSLGAANQIVEVVTYLALAVRPLDVVAAELVAVVGL</sequence>
<dbReference type="PANTHER" id="PTHR34148">
    <property type="entry name" value="ADENOSYLCOBINAMIDE-GDP RIBAZOLETRANSFERASE"/>
    <property type="match status" value="1"/>
</dbReference>
<evidence type="ECO:0000256" key="18">
    <source>
        <dbReference type="ARBA" id="ARBA00049504"/>
    </source>
</evidence>